<dbReference type="EMBL" id="JBBLZC010000009">
    <property type="protein sequence ID" value="MEK0083685.1"/>
    <property type="molecule type" value="Genomic_DNA"/>
</dbReference>
<keyword evidence="2" id="KW-1185">Reference proteome</keyword>
<protein>
    <recommendedName>
        <fullName evidence="3">Xylulokinase</fullName>
    </recommendedName>
</protein>
<gene>
    <name evidence="1" type="ORF">U1T56_11015</name>
</gene>
<evidence type="ECO:0000313" key="2">
    <source>
        <dbReference type="Proteomes" id="UP001375743"/>
    </source>
</evidence>
<reference evidence="1 2" key="1">
    <citation type="submission" date="2024-01" db="EMBL/GenBank/DDBJ databases">
        <title>Multi-omics insights into the function and evolution of sodium benzoate biodegradation pathways in Benzoatithermus flavus gen. nov., sp. nov. from hot spring.</title>
        <authorList>
            <person name="Hu C.-J."/>
            <person name="Li W.-J."/>
        </authorList>
    </citation>
    <scope>NUCLEOTIDE SEQUENCE [LARGE SCALE GENOMIC DNA]</scope>
    <source>
        <strain evidence="1 2">SYSU G07066</strain>
    </source>
</reference>
<organism evidence="1 2">
    <name type="scientific">Benzoatithermus flavus</name>
    <dbReference type="NCBI Taxonomy" id="3108223"/>
    <lineage>
        <taxon>Bacteria</taxon>
        <taxon>Pseudomonadati</taxon>
        <taxon>Pseudomonadota</taxon>
        <taxon>Alphaproteobacteria</taxon>
        <taxon>Geminicoccales</taxon>
        <taxon>Geminicoccaceae</taxon>
        <taxon>Benzoatithermus</taxon>
    </lineage>
</organism>
<dbReference type="Proteomes" id="UP001375743">
    <property type="component" value="Unassembled WGS sequence"/>
</dbReference>
<evidence type="ECO:0000313" key="1">
    <source>
        <dbReference type="EMBL" id="MEK0083685.1"/>
    </source>
</evidence>
<proteinExistence type="predicted"/>
<name>A0ABU8XTE1_9PROT</name>
<accession>A0ABU8XTE1</accession>
<sequence length="423" mass="46137">MERLAAGVREQAESPRSARSIPVNLGIDFGTSSTKIVARLPYEAGTPAFAVPVPASARAEGHPHLWASQLWLTREGAFSLAPASGAPAFCAMKAALMRDDGDRAIALHCAPWAATAMEAATAFLALQIRQARGWLLTRQQAAFAAGILRWSYHVGFPAASLDREDLRRRYAAVCTAARDLSRMQGALTMDLVRAALGSAPTTQEELERRGIALVPEISAAVAGFANSTKRDNGLYALVDVGAGTVDCCTFGLGDWREEGEIGCPIFMADVAMLGVEPWRSCQDDAELAAFFEKKVAEQQRGVIWDTRQRRHRSSERWRTGLPVFLLGGGAASDMHRRVTAGLDAWLRRSIRDGGGARVRALSVPEEELRFDCRKEETHRLAVAFGLSFPFGEIPKAELPRSIDDDVPARRRDIEASYVSKEMT</sequence>
<dbReference type="RefSeq" id="WP_418159530.1">
    <property type="nucleotide sequence ID" value="NZ_JBBLZC010000009.1"/>
</dbReference>
<comment type="caution">
    <text evidence="1">The sequence shown here is derived from an EMBL/GenBank/DDBJ whole genome shotgun (WGS) entry which is preliminary data.</text>
</comment>
<evidence type="ECO:0008006" key="3">
    <source>
        <dbReference type="Google" id="ProtNLM"/>
    </source>
</evidence>